<keyword evidence="3" id="KW-1185">Reference proteome</keyword>
<dbReference type="RefSeq" id="XP_014157284.1">
    <property type="nucleotide sequence ID" value="XM_014301809.1"/>
</dbReference>
<organism evidence="2 3">
    <name type="scientific">Sphaeroforma arctica JP610</name>
    <dbReference type="NCBI Taxonomy" id="667725"/>
    <lineage>
        <taxon>Eukaryota</taxon>
        <taxon>Ichthyosporea</taxon>
        <taxon>Ichthyophonida</taxon>
        <taxon>Sphaeroforma</taxon>
    </lineage>
</organism>
<name>A0A0L0G2L8_9EUKA</name>
<evidence type="ECO:0000256" key="1">
    <source>
        <dbReference type="SAM" id="MobiDB-lite"/>
    </source>
</evidence>
<dbReference type="EMBL" id="KQ241838">
    <property type="protein sequence ID" value="KNC83382.1"/>
    <property type="molecule type" value="Genomic_DNA"/>
</dbReference>
<dbReference type="Proteomes" id="UP000054560">
    <property type="component" value="Unassembled WGS sequence"/>
</dbReference>
<accession>A0A0L0G2L8</accession>
<feature type="compositionally biased region" description="Polar residues" evidence="1">
    <location>
        <begin position="11"/>
        <end position="24"/>
    </location>
</feature>
<dbReference type="AlphaFoldDB" id="A0A0L0G2L8"/>
<feature type="region of interest" description="Disordered" evidence="1">
    <location>
        <begin position="153"/>
        <end position="209"/>
    </location>
</feature>
<reference evidence="2 3" key="1">
    <citation type="submission" date="2011-02" db="EMBL/GenBank/DDBJ databases">
        <title>The Genome Sequence of Sphaeroforma arctica JP610.</title>
        <authorList>
            <consortium name="The Broad Institute Genome Sequencing Platform"/>
            <person name="Russ C."/>
            <person name="Cuomo C."/>
            <person name="Young S.K."/>
            <person name="Zeng Q."/>
            <person name="Gargeya S."/>
            <person name="Alvarado L."/>
            <person name="Berlin A."/>
            <person name="Chapman S.B."/>
            <person name="Chen Z."/>
            <person name="Freedman E."/>
            <person name="Gellesch M."/>
            <person name="Goldberg J."/>
            <person name="Griggs A."/>
            <person name="Gujja S."/>
            <person name="Heilman E."/>
            <person name="Heiman D."/>
            <person name="Howarth C."/>
            <person name="Mehta T."/>
            <person name="Neiman D."/>
            <person name="Pearson M."/>
            <person name="Roberts A."/>
            <person name="Saif S."/>
            <person name="Shea T."/>
            <person name="Shenoy N."/>
            <person name="Sisk P."/>
            <person name="Stolte C."/>
            <person name="Sykes S."/>
            <person name="White J."/>
            <person name="Yandava C."/>
            <person name="Burger G."/>
            <person name="Gray M.W."/>
            <person name="Holland P.W.H."/>
            <person name="King N."/>
            <person name="Lang F.B.F."/>
            <person name="Roger A.J."/>
            <person name="Ruiz-Trillo I."/>
            <person name="Haas B."/>
            <person name="Nusbaum C."/>
            <person name="Birren B."/>
        </authorList>
    </citation>
    <scope>NUCLEOTIDE SEQUENCE [LARGE SCALE GENOMIC DNA]</scope>
    <source>
        <strain evidence="2 3">JP610</strain>
    </source>
</reference>
<dbReference type="GeneID" id="25904873"/>
<protein>
    <submittedName>
        <fullName evidence="2">Uncharacterized protein</fullName>
    </submittedName>
</protein>
<gene>
    <name evidence="2" type="ORF">SARC_04369</name>
</gene>
<evidence type="ECO:0000313" key="3">
    <source>
        <dbReference type="Proteomes" id="UP000054560"/>
    </source>
</evidence>
<feature type="compositionally biased region" description="Polar residues" evidence="1">
    <location>
        <begin position="168"/>
        <end position="186"/>
    </location>
</feature>
<sequence length="284" mass="32204">MVIDNLHADQTPESSPTTSFTGATGRQDLEGTRNKRKAQAQTQVAREQPHRHFQRNVSKTKLTYVQHHLPVTNVVNENVIRRLNFVSLAKRRHATGWAIIQLIINPLSNSRLLLQHHHRCKSSFMLNTSGTEPSRARDFGKSLSTHELQIDNQHQNQQFQQKALRPMTTEQQAPTSTHTDSTTVRSQKLVPVKTLPPTKEHPGRPKSIPADRQNLLARMLRLPEELCKAVEKDSLIRVEALRGVLETLRATHEPRPVGRRNRVNTSVGQNGRRIGTKSVISVIY</sequence>
<proteinExistence type="predicted"/>
<feature type="region of interest" description="Disordered" evidence="1">
    <location>
        <begin position="1"/>
        <end position="50"/>
    </location>
</feature>
<evidence type="ECO:0000313" key="2">
    <source>
        <dbReference type="EMBL" id="KNC83382.1"/>
    </source>
</evidence>